<dbReference type="KEGG" id="cre:CHLRE_16g669123v5"/>
<accession>A0A2K3CUC9</accession>
<organism evidence="3 4">
    <name type="scientific">Chlamydomonas reinhardtii</name>
    <name type="common">Chlamydomonas smithii</name>
    <dbReference type="NCBI Taxonomy" id="3055"/>
    <lineage>
        <taxon>Eukaryota</taxon>
        <taxon>Viridiplantae</taxon>
        <taxon>Chlorophyta</taxon>
        <taxon>core chlorophytes</taxon>
        <taxon>Chlorophyceae</taxon>
        <taxon>CS clade</taxon>
        <taxon>Chlamydomonadales</taxon>
        <taxon>Chlamydomonadaceae</taxon>
        <taxon>Chlamydomonas</taxon>
    </lineage>
</organism>
<feature type="compositionally biased region" description="Basic and acidic residues" evidence="1">
    <location>
        <begin position="92"/>
        <end position="105"/>
    </location>
</feature>
<dbReference type="RefSeq" id="XP_042915823.1">
    <property type="nucleotide sequence ID" value="XM_043071119.1"/>
</dbReference>
<feature type="compositionally biased region" description="Low complexity" evidence="1">
    <location>
        <begin position="34"/>
        <end position="69"/>
    </location>
</feature>
<proteinExistence type="predicted"/>
<feature type="region of interest" description="Disordered" evidence="1">
    <location>
        <begin position="1"/>
        <end position="21"/>
    </location>
</feature>
<gene>
    <name evidence="3" type="ORF">CHLRE_16g669123v5</name>
</gene>
<dbReference type="Gramene" id="PNW71882">
    <property type="protein sequence ID" value="PNW71882"/>
    <property type="gene ID" value="CHLRE_16g669123v5"/>
</dbReference>
<protein>
    <submittedName>
        <fullName evidence="3">Uncharacterized protein</fullName>
    </submittedName>
</protein>
<evidence type="ECO:0000313" key="4">
    <source>
        <dbReference type="Proteomes" id="UP000006906"/>
    </source>
</evidence>
<evidence type="ECO:0000256" key="1">
    <source>
        <dbReference type="SAM" id="MobiDB-lite"/>
    </source>
</evidence>
<dbReference type="GeneID" id="66056622"/>
<evidence type="ECO:0000256" key="2">
    <source>
        <dbReference type="SAM" id="Phobius"/>
    </source>
</evidence>
<reference evidence="3 4" key="1">
    <citation type="journal article" date="2007" name="Science">
        <title>The Chlamydomonas genome reveals the evolution of key animal and plant functions.</title>
        <authorList>
            <person name="Merchant S.S."/>
            <person name="Prochnik S.E."/>
            <person name="Vallon O."/>
            <person name="Harris E.H."/>
            <person name="Karpowicz S.J."/>
            <person name="Witman G.B."/>
            <person name="Terry A."/>
            <person name="Salamov A."/>
            <person name="Fritz-Laylin L.K."/>
            <person name="Marechal-Drouard L."/>
            <person name="Marshall W.F."/>
            <person name="Qu L.H."/>
            <person name="Nelson D.R."/>
            <person name="Sanderfoot A.A."/>
            <person name="Spalding M.H."/>
            <person name="Kapitonov V.V."/>
            <person name="Ren Q."/>
            <person name="Ferris P."/>
            <person name="Lindquist E."/>
            <person name="Shapiro H."/>
            <person name="Lucas S.M."/>
            <person name="Grimwood J."/>
            <person name="Schmutz J."/>
            <person name="Cardol P."/>
            <person name="Cerutti H."/>
            <person name="Chanfreau G."/>
            <person name="Chen C.L."/>
            <person name="Cognat V."/>
            <person name="Croft M.T."/>
            <person name="Dent R."/>
            <person name="Dutcher S."/>
            <person name="Fernandez E."/>
            <person name="Fukuzawa H."/>
            <person name="Gonzalez-Ballester D."/>
            <person name="Gonzalez-Halphen D."/>
            <person name="Hallmann A."/>
            <person name="Hanikenne M."/>
            <person name="Hippler M."/>
            <person name="Inwood W."/>
            <person name="Jabbari K."/>
            <person name="Kalanon M."/>
            <person name="Kuras R."/>
            <person name="Lefebvre P.A."/>
            <person name="Lemaire S.D."/>
            <person name="Lobanov A.V."/>
            <person name="Lohr M."/>
            <person name="Manuell A."/>
            <person name="Meier I."/>
            <person name="Mets L."/>
            <person name="Mittag M."/>
            <person name="Mittelmeier T."/>
            <person name="Moroney J.V."/>
            <person name="Moseley J."/>
            <person name="Napoli C."/>
            <person name="Nedelcu A.M."/>
            <person name="Niyogi K."/>
            <person name="Novoselov S.V."/>
            <person name="Paulsen I.T."/>
            <person name="Pazour G."/>
            <person name="Purton S."/>
            <person name="Ral J.P."/>
            <person name="Riano-Pachon D.M."/>
            <person name="Riekhof W."/>
            <person name="Rymarquis L."/>
            <person name="Schroda M."/>
            <person name="Stern D."/>
            <person name="Umen J."/>
            <person name="Willows R."/>
            <person name="Wilson N."/>
            <person name="Zimmer S.L."/>
            <person name="Allmer J."/>
            <person name="Balk J."/>
            <person name="Bisova K."/>
            <person name="Chen C.J."/>
            <person name="Elias M."/>
            <person name="Gendler K."/>
            <person name="Hauser C."/>
            <person name="Lamb M.R."/>
            <person name="Ledford H."/>
            <person name="Long J.C."/>
            <person name="Minagawa J."/>
            <person name="Page M.D."/>
            <person name="Pan J."/>
            <person name="Pootakham W."/>
            <person name="Roje S."/>
            <person name="Rose A."/>
            <person name="Stahlberg E."/>
            <person name="Terauchi A.M."/>
            <person name="Yang P."/>
            <person name="Ball S."/>
            <person name="Bowler C."/>
            <person name="Dieckmann C.L."/>
            <person name="Gladyshev V.N."/>
            <person name="Green P."/>
            <person name="Jorgensen R."/>
            <person name="Mayfield S."/>
            <person name="Mueller-Roeber B."/>
            <person name="Rajamani S."/>
            <person name="Sayre R.T."/>
            <person name="Brokstein P."/>
            <person name="Dubchak I."/>
            <person name="Goodstein D."/>
            <person name="Hornick L."/>
            <person name="Huang Y.W."/>
            <person name="Jhaveri J."/>
            <person name="Luo Y."/>
            <person name="Martinez D."/>
            <person name="Ngau W.C."/>
            <person name="Otillar B."/>
            <person name="Poliakov A."/>
            <person name="Porter A."/>
            <person name="Szajkowski L."/>
            <person name="Werner G."/>
            <person name="Zhou K."/>
            <person name="Grigoriev I.V."/>
            <person name="Rokhsar D.S."/>
            <person name="Grossman A.R."/>
        </authorList>
    </citation>
    <scope>NUCLEOTIDE SEQUENCE [LARGE SCALE GENOMIC DNA]</scope>
    <source>
        <strain evidence="4">CC-503</strain>
    </source>
</reference>
<keyword evidence="2" id="KW-1133">Transmembrane helix</keyword>
<keyword evidence="4" id="KW-1185">Reference proteome</keyword>
<name>A0A2K3CUC9_CHLRE</name>
<evidence type="ECO:0000313" key="3">
    <source>
        <dbReference type="EMBL" id="PNW71882.1"/>
    </source>
</evidence>
<feature type="region of interest" description="Disordered" evidence="1">
    <location>
        <begin position="34"/>
        <end position="106"/>
    </location>
</feature>
<dbReference type="Proteomes" id="UP000006906">
    <property type="component" value="Chromosome 16"/>
</dbReference>
<keyword evidence="2" id="KW-0472">Membrane</keyword>
<feature type="transmembrane region" description="Helical" evidence="2">
    <location>
        <begin position="121"/>
        <end position="143"/>
    </location>
</feature>
<keyword evidence="2" id="KW-0812">Transmembrane</keyword>
<feature type="compositionally biased region" description="Gly residues" evidence="1">
    <location>
        <begin position="70"/>
        <end position="88"/>
    </location>
</feature>
<dbReference type="AlphaFoldDB" id="A0A2K3CUC9"/>
<sequence length="274" mass="26683">MVCSSAFRGARAHGVPGHAAACDRHRRTNALLASAAGGSSGSSLSGSSSSSGSSSGISGISNGGAAQVDGAGGDGRGGHSGRSIGGSGNDSDGDHDGRKARRGEPKAGWSIKVDVSIGAGLAFGLPLLGAGLAFGLAFGLHLLGQGVRDGLKGFGGESFARPGDSGGSVLQSAAADVGSKATKALFPNEGGAASVVDKAVDTTTAIADKAVDTAAVVAGKIDAAAAAANKGVDTAAGVANKWLLLSLFTWTADRVGPCARALRGLWQPRAPRRP</sequence>
<dbReference type="InParanoid" id="A0A2K3CUC9"/>
<dbReference type="EMBL" id="CM008977">
    <property type="protein sequence ID" value="PNW71882.1"/>
    <property type="molecule type" value="Genomic_DNA"/>
</dbReference>